<sequence>MKNDRNIGFHLPEKPRHHAETHLASGYRDQPSHRRPARGLPTVQQGDVHRQITPSAKARGPGIAGIPRTFGPGAASAGRLGHPDPPIGRRPGHRICQNRTIEAFDGFVKG</sequence>
<name>A0ABP7YWC5_9ACTN</name>
<keyword evidence="3" id="KW-1185">Reference proteome</keyword>
<gene>
    <name evidence="2" type="ORF">GCM10022416_31210</name>
</gene>
<reference evidence="3" key="1">
    <citation type="journal article" date="2019" name="Int. J. Syst. Evol. Microbiol.">
        <title>The Global Catalogue of Microorganisms (GCM) 10K type strain sequencing project: providing services to taxonomists for standard genome sequencing and annotation.</title>
        <authorList>
            <consortium name="The Broad Institute Genomics Platform"/>
            <consortium name="The Broad Institute Genome Sequencing Center for Infectious Disease"/>
            <person name="Wu L."/>
            <person name="Ma J."/>
        </authorList>
    </citation>
    <scope>NUCLEOTIDE SEQUENCE [LARGE SCALE GENOMIC DNA]</scope>
    <source>
        <strain evidence="3">JCM 17316</strain>
    </source>
</reference>
<evidence type="ECO:0000313" key="2">
    <source>
        <dbReference type="EMBL" id="GAA4142333.1"/>
    </source>
</evidence>
<protein>
    <recommendedName>
        <fullName evidence="4">Transposase</fullName>
    </recommendedName>
</protein>
<evidence type="ECO:0008006" key="4">
    <source>
        <dbReference type="Google" id="ProtNLM"/>
    </source>
</evidence>
<organism evidence="2 3">
    <name type="scientific">Actinomadura keratinilytica</name>
    <dbReference type="NCBI Taxonomy" id="547461"/>
    <lineage>
        <taxon>Bacteria</taxon>
        <taxon>Bacillati</taxon>
        <taxon>Actinomycetota</taxon>
        <taxon>Actinomycetes</taxon>
        <taxon>Streptosporangiales</taxon>
        <taxon>Thermomonosporaceae</taxon>
        <taxon>Actinomadura</taxon>
    </lineage>
</organism>
<accession>A0ABP7YWC5</accession>
<dbReference type="Proteomes" id="UP001500266">
    <property type="component" value="Unassembled WGS sequence"/>
</dbReference>
<dbReference type="EMBL" id="BAABDO010000041">
    <property type="protein sequence ID" value="GAA4142333.1"/>
    <property type="molecule type" value="Genomic_DNA"/>
</dbReference>
<evidence type="ECO:0000313" key="3">
    <source>
        <dbReference type="Proteomes" id="UP001500266"/>
    </source>
</evidence>
<proteinExistence type="predicted"/>
<evidence type="ECO:0000256" key="1">
    <source>
        <dbReference type="SAM" id="MobiDB-lite"/>
    </source>
</evidence>
<feature type="compositionally biased region" description="Basic and acidic residues" evidence="1">
    <location>
        <begin position="1"/>
        <end position="21"/>
    </location>
</feature>
<comment type="caution">
    <text evidence="2">The sequence shown here is derived from an EMBL/GenBank/DDBJ whole genome shotgun (WGS) entry which is preliminary data.</text>
</comment>
<feature type="region of interest" description="Disordered" evidence="1">
    <location>
        <begin position="1"/>
        <end position="93"/>
    </location>
</feature>